<dbReference type="InterPro" id="IPR044855">
    <property type="entry name" value="CoA-Trfase_III_dom3_sf"/>
</dbReference>
<evidence type="ECO:0000313" key="2">
    <source>
        <dbReference type="EMBL" id="MET3662383.1"/>
    </source>
</evidence>
<dbReference type="Gene3D" id="3.30.1540.10">
    <property type="entry name" value="formyl-coa transferase, domain 3"/>
    <property type="match status" value="1"/>
</dbReference>
<evidence type="ECO:0000256" key="1">
    <source>
        <dbReference type="ARBA" id="ARBA00022679"/>
    </source>
</evidence>
<dbReference type="EMBL" id="JBEPMN010000011">
    <property type="protein sequence ID" value="MET3662383.1"/>
    <property type="molecule type" value="Genomic_DNA"/>
</dbReference>
<dbReference type="SUPFAM" id="SSF89796">
    <property type="entry name" value="CoA-transferase family III (CaiB/BaiF)"/>
    <property type="match status" value="1"/>
</dbReference>
<comment type="caution">
    <text evidence="2">The sequence shown here is derived from an EMBL/GenBank/DDBJ whole genome shotgun (WGS) entry which is preliminary data.</text>
</comment>
<dbReference type="Gene3D" id="3.40.50.10540">
    <property type="entry name" value="Crotonobetainyl-coa:carnitine coa-transferase, domain 1"/>
    <property type="match status" value="1"/>
</dbReference>
<dbReference type="EC" id="2.8.3.19" evidence="2"/>
<dbReference type="Pfam" id="PF02515">
    <property type="entry name" value="CoA_transf_3"/>
    <property type="match status" value="1"/>
</dbReference>
<protein>
    <submittedName>
        <fullName evidence="2">CoA:oxalate CoA-transferase</fullName>
        <ecNumber evidence="2">2.8.3.19</ecNumber>
    </submittedName>
</protein>
<proteinExistence type="predicted"/>
<keyword evidence="1 2" id="KW-0808">Transferase</keyword>
<gene>
    <name evidence="2" type="ORF">ABID44_002721</name>
</gene>
<dbReference type="InterPro" id="IPR050483">
    <property type="entry name" value="CoA-transferase_III_domain"/>
</dbReference>
<dbReference type="InterPro" id="IPR003673">
    <property type="entry name" value="CoA-Trfase_fam_III"/>
</dbReference>
<dbReference type="RefSeq" id="WP_354152238.1">
    <property type="nucleotide sequence ID" value="NZ_JBEPMN010000011.1"/>
</dbReference>
<sequence>MAKPFLDDIRILDFTRVLAGPFCTALLGDLGAEVIKIESSDGDDYRHVPPIADGTGGLFLLLNRGKKSLSVDLRSDEGRHIVRELVKQCDVVVENFRPGVMERMGLGYSDLSALNPRLVHVSISGFGQMSPMRDLPAYDLIIQAMTGFLDLNGEPGGPPMMTSESVADLTTGLFASWSVLAALLARERGGQGQFVDVAMYDCLSSFLPAALAQHVYGDTSPTRVGNRHPLGAPFGVFRARDGHYTIAILNPKQFARLAEAMDRPDLPHDARFSDNSRRNENHEQLKQHIEAWSGTRSVEDVVTTLQQFDVPCSPILTASQALASPQACERGVLHTIDTPEGKGVTIMTQPVKFSGMAMPCSSPPPGLGADGRDVLAKVLGMGAEQIDALVRQGVLLSEQ</sequence>
<dbReference type="PANTHER" id="PTHR48207">
    <property type="entry name" value="SUCCINATE--HYDROXYMETHYLGLUTARATE COA-TRANSFERASE"/>
    <property type="match status" value="1"/>
</dbReference>
<organism evidence="2 3">
    <name type="scientific">Aquamicrobium ahrensii</name>
    <dbReference type="NCBI Taxonomy" id="469551"/>
    <lineage>
        <taxon>Bacteria</taxon>
        <taxon>Pseudomonadati</taxon>
        <taxon>Pseudomonadota</taxon>
        <taxon>Alphaproteobacteria</taxon>
        <taxon>Hyphomicrobiales</taxon>
        <taxon>Phyllobacteriaceae</taxon>
        <taxon>Aquamicrobium</taxon>
    </lineage>
</organism>
<dbReference type="PANTHER" id="PTHR48207:SF3">
    <property type="entry name" value="SUCCINATE--HYDROXYMETHYLGLUTARATE COA-TRANSFERASE"/>
    <property type="match status" value="1"/>
</dbReference>
<accession>A0ABV2KMR8</accession>
<reference evidence="2 3" key="1">
    <citation type="submission" date="2024-06" db="EMBL/GenBank/DDBJ databases">
        <title>Genomic Encyclopedia of Type Strains, Phase IV (KMG-IV): sequencing the most valuable type-strain genomes for metagenomic binning, comparative biology and taxonomic classification.</title>
        <authorList>
            <person name="Goeker M."/>
        </authorList>
    </citation>
    <scope>NUCLEOTIDE SEQUENCE [LARGE SCALE GENOMIC DNA]</scope>
    <source>
        <strain evidence="2 3">DSM 19730</strain>
    </source>
</reference>
<keyword evidence="3" id="KW-1185">Reference proteome</keyword>
<dbReference type="Proteomes" id="UP001549143">
    <property type="component" value="Unassembled WGS sequence"/>
</dbReference>
<dbReference type="GO" id="GO:0016740">
    <property type="term" value="F:transferase activity"/>
    <property type="evidence" value="ECO:0007669"/>
    <property type="project" value="UniProtKB-KW"/>
</dbReference>
<dbReference type="InterPro" id="IPR023606">
    <property type="entry name" value="CoA-Trfase_III_dom_1_sf"/>
</dbReference>
<name>A0ABV2KMR8_9HYPH</name>
<evidence type="ECO:0000313" key="3">
    <source>
        <dbReference type="Proteomes" id="UP001549143"/>
    </source>
</evidence>